<dbReference type="PROSITE" id="PS50110">
    <property type="entry name" value="RESPONSE_REGULATORY"/>
    <property type="match status" value="1"/>
</dbReference>
<dbReference type="InterPro" id="IPR052893">
    <property type="entry name" value="TCS_response_regulator"/>
</dbReference>
<evidence type="ECO:0000256" key="1">
    <source>
        <dbReference type="PROSITE-ProRule" id="PRU00169"/>
    </source>
</evidence>
<comment type="caution">
    <text evidence="3">The sequence shown here is derived from an EMBL/GenBank/DDBJ whole genome shotgun (WGS) entry which is preliminary data.</text>
</comment>
<evidence type="ECO:0000313" key="4">
    <source>
        <dbReference type="Proteomes" id="UP000075320"/>
    </source>
</evidence>
<keyword evidence="4" id="KW-1185">Reference proteome</keyword>
<sequence>MKNVLVVDDDETYVYLIERQLRSMDKNLTIKSCGSGKEALEYLEALSVAEKITPDLVMLDLNMPVMGGFDFLEAFDKICKKNCIAVPPPDIWIVTSSDVEGDKERAGDFPFARGYLVKPIGKKDIQHLLQTGS</sequence>
<dbReference type="SUPFAM" id="SSF52172">
    <property type="entry name" value="CheY-like"/>
    <property type="match status" value="1"/>
</dbReference>
<dbReference type="PANTHER" id="PTHR44520:SF2">
    <property type="entry name" value="RESPONSE REGULATOR RCP1"/>
    <property type="match status" value="1"/>
</dbReference>
<reference evidence="3 4" key="1">
    <citation type="submission" date="2016-03" db="EMBL/GenBank/DDBJ databases">
        <authorList>
            <person name="Ploux O."/>
        </authorList>
    </citation>
    <scope>NUCLEOTIDE SEQUENCE [LARGE SCALE GENOMIC DNA]</scope>
    <source>
        <strain evidence="3 4">R0</strain>
    </source>
</reference>
<dbReference type="Pfam" id="PF00072">
    <property type="entry name" value="Response_reg"/>
    <property type="match status" value="1"/>
</dbReference>
<name>A0A150WMD4_BDEBC</name>
<dbReference type="SMART" id="SM00448">
    <property type="entry name" value="REC"/>
    <property type="match status" value="1"/>
</dbReference>
<keyword evidence="1" id="KW-0597">Phosphoprotein</keyword>
<protein>
    <recommendedName>
        <fullName evidence="2">Response regulatory domain-containing protein</fullName>
    </recommendedName>
</protein>
<dbReference type="Proteomes" id="UP000075320">
    <property type="component" value="Unassembled WGS sequence"/>
</dbReference>
<feature type="domain" description="Response regulatory" evidence="2">
    <location>
        <begin position="3"/>
        <end position="133"/>
    </location>
</feature>
<dbReference type="OrthoDB" id="5294427at2"/>
<dbReference type="InterPro" id="IPR001789">
    <property type="entry name" value="Sig_transdc_resp-reg_receiver"/>
</dbReference>
<dbReference type="EMBL" id="LUKE01000001">
    <property type="protein sequence ID" value="KYG65622.1"/>
    <property type="molecule type" value="Genomic_DNA"/>
</dbReference>
<proteinExistence type="predicted"/>
<dbReference type="InterPro" id="IPR011006">
    <property type="entry name" value="CheY-like_superfamily"/>
</dbReference>
<dbReference type="GO" id="GO:0000160">
    <property type="term" value="P:phosphorelay signal transduction system"/>
    <property type="evidence" value="ECO:0007669"/>
    <property type="project" value="InterPro"/>
</dbReference>
<organism evidence="3 4">
    <name type="scientific">Bdellovibrio bacteriovorus</name>
    <dbReference type="NCBI Taxonomy" id="959"/>
    <lineage>
        <taxon>Bacteria</taxon>
        <taxon>Pseudomonadati</taxon>
        <taxon>Bdellovibrionota</taxon>
        <taxon>Bdellovibrionia</taxon>
        <taxon>Bdellovibrionales</taxon>
        <taxon>Pseudobdellovibrionaceae</taxon>
        <taxon>Bdellovibrio</taxon>
    </lineage>
</organism>
<dbReference type="Gene3D" id="3.40.50.2300">
    <property type="match status" value="1"/>
</dbReference>
<gene>
    <name evidence="3" type="ORF">AZI86_00650</name>
</gene>
<evidence type="ECO:0000313" key="3">
    <source>
        <dbReference type="EMBL" id="KYG65622.1"/>
    </source>
</evidence>
<evidence type="ECO:0000259" key="2">
    <source>
        <dbReference type="PROSITE" id="PS50110"/>
    </source>
</evidence>
<dbReference type="AlphaFoldDB" id="A0A150WMD4"/>
<accession>A0A150WMD4</accession>
<feature type="modified residue" description="4-aspartylphosphate" evidence="1">
    <location>
        <position position="60"/>
    </location>
</feature>
<dbReference type="PANTHER" id="PTHR44520">
    <property type="entry name" value="RESPONSE REGULATOR RCP1-RELATED"/>
    <property type="match status" value="1"/>
</dbReference>
<dbReference type="RefSeq" id="WP_061833166.1">
    <property type="nucleotide sequence ID" value="NZ_LUKE01000001.1"/>
</dbReference>